<keyword evidence="4" id="KW-0906">Nuclear pore complex</keyword>
<feature type="region of interest" description="Disordered" evidence="6">
    <location>
        <begin position="1"/>
        <end position="143"/>
    </location>
</feature>
<protein>
    <submittedName>
        <fullName evidence="8">Nuclear pore complex protein NUP50A</fullName>
    </submittedName>
</protein>
<dbReference type="AlphaFoldDB" id="A0AAX4PH41"/>
<feature type="compositionally biased region" description="Basic and acidic residues" evidence="6">
    <location>
        <begin position="365"/>
        <end position="375"/>
    </location>
</feature>
<accession>A0AAX4PH41</accession>
<keyword evidence="9" id="KW-1185">Reference proteome</keyword>
<dbReference type="SMART" id="SM00160">
    <property type="entry name" value="RanBD"/>
    <property type="match status" value="1"/>
</dbReference>
<dbReference type="PROSITE" id="PS50196">
    <property type="entry name" value="RANBD1"/>
    <property type="match status" value="1"/>
</dbReference>
<keyword evidence="2" id="KW-0813">Transport</keyword>
<dbReference type="SUPFAM" id="SSF50729">
    <property type="entry name" value="PH domain-like"/>
    <property type="match status" value="1"/>
</dbReference>
<evidence type="ECO:0000256" key="6">
    <source>
        <dbReference type="SAM" id="MobiDB-lite"/>
    </source>
</evidence>
<dbReference type="InterPro" id="IPR000156">
    <property type="entry name" value="Ran_bind_dom"/>
</dbReference>
<keyword evidence="2" id="KW-0509">mRNA transport</keyword>
<dbReference type="PANTHER" id="PTHR23138">
    <property type="entry name" value="RAN BINDING PROTEIN"/>
    <property type="match status" value="1"/>
</dbReference>
<evidence type="ECO:0000256" key="2">
    <source>
        <dbReference type="ARBA" id="ARBA00022816"/>
    </source>
</evidence>
<dbReference type="PANTHER" id="PTHR23138:SF142">
    <property type="entry name" value="RAN-BINDING PROTEIN 3B-RELATED"/>
    <property type="match status" value="1"/>
</dbReference>
<dbReference type="GO" id="GO:0005643">
    <property type="term" value="C:nuclear pore"/>
    <property type="evidence" value="ECO:0007669"/>
    <property type="project" value="UniProtKB-SubCell"/>
</dbReference>
<comment type="subcellular location">
    <subcellularLocation>
        <location evidence="1">Nucleus</location>
        <location evidence="1">Nuclear pore complex</location>
    </subcellularLocation>
</comment>
<dbReference type="InterPro" id="IPR045255">
    <property type="entry name" value="RanBP1-like"/>
</dbReference>
<feature type="compositionally biased region" description="Basic and acidic residues" evidence="6">
    <location>
        <begin position="165"/>
        <end position="199"/>
    </location>
</feature>
<feature type="domain" description="RanBD1" evidence="7">
    <location>
        <begin position="256"/>
        <end position="414"/>
    </location>
</feature>
<dbReference type="Pfam" id="PF00638">
    <property type="entry name" value="Ran_BP1"/>
    <property type="match status" value="1"/>
</dbReference>
<dbReference type="EMBL" id="CP151511">
    <property type="protein sequence ID" value="WZN64955.1"/>
    <property type="molecule type" value="Genomic_DNA"/>
</dbReference>
<evidence type="ECO:0000256" key="1">
    <source>
        <dbReference type="ARBA" id="ARBA00004567"/>
    </source>
</evidence>
<sequence>MVEEAKKKRVAERQLTKDDRVEDDDDENDDQGADRDPNNERAFNPNLKAGVFARASEDEMKKRRVVRAKRRGAVVPGSTIFAKAQEASKASAQSASEEPNQTKPGEGAGGAGGAGAGGGASNPFAGISFAQPGPAGSSKKVNPFAGVSFATSAGGFGGFASAAAKKPEPVDEKGNAEGVSKAKDQEKEKEDGEQAEKKPASPFGGGGFTFGKGTGGGFGAFGGGAGFGGFGSSAKTQGEAKPDGAAQAVGGSAEPKAEAVAIGSEKAQASAKFQEKEVVTGEESERSVFESTGALYEFSENAWREKGKGSVTLNLNEETNRARLVMRQKGSKRLVLNANLWPGMAITRMKGSNGVTFAAVNHLGGEGKGDEKGDGGEGGTAGGKASSFALRLPKTEKIERFQDLLEKHKKQDQEA</sequence>
<dbReference type="GO" id="GO:0051028">
    <property type="term" value="P:mRNA transport"/>
    <property type="evidence" value="ECO:0007669"/>
    <property type="project" value="UniProtKB-KW"/>
</dbReference>
<dbReference type="InterPro" id="IPR011993">
    <property type="entry name" value="PH-like_dom_sf"/>
</dbReference>
<evidence type="ECO:0000256" key="3">
    <source>
        <dbReference type="ARBA" id="ARBA00023010"/>
    </source>
</evidence>
<feature type="compositionally biased region" description="Gly residues" evidence="6">
    <location>
        <begin position="106"/>
        <end position="120"/>
    </location>
</feature>
<organism evidence="8 9">
    <name type="scientific">Chloropicon roscoffensis</name>
    <dbReference type="NCBI Taxonomy" id="1461544"/>
    <lineage>
        <taxon>Eukaryota</taxon>
        <taxon>Viridiplantae</taxon>
        <taxon>Chlorophyta</taxon>
        <taxon>Chloropicophyceae</taxon>
        <taxon>Chloropicales</taxon>
        <taxon>Chloropicaceae</taxon>
        <taxon>Chloropicon</taxon>
    </lineage>
</organism>
<evidence type="ECO:0000313" key="9">
    <source>
        <dbReference type="Proteomes" id="UP001472866"/>
    </source>
</evidence>
<name>A0AAX4PH41_9CHLO</name>
<feature type="compositionally biased region" description="Basic residues" evidence="6">
    <location>
        <begin position="62"/>
        <end position="72"/>
    </location>
</feature>
<gene>
    <name evidence="8" type="ORF">HKI87_11g65120</name>
</gene>
<dbReference type="GO" id="GO:0015031">
    <property type="term" value="P:protein transport"/>
    <property type="evidence" value="ECO:0007669"/>
    <property type="project" value="UniProtKB-KW"/>
</dbReference>
<keyword evidence="4" id="KW-0653">Protein transport</keyword>
<feature type="region of interest" description="Disordered" evidence="6">
    <location>
        <begin position="365"/>
        <end position="391"/>
    </location>
</feature>
<evidence type="ECO:0000313" key="8">
    <source>
        <dbReference type="EMBL" id="WZN64955.1"/>
    </source>
</evidence>
<keyword evidence="5" id="KW-0539">Nucleus</keyword>
<reference evidence="8 9" key="1">
    <citation type="submission" date="2024-03" db="EMBL/GenBank/DDBJ databases">
        <title>Complete genome sequence of the green alga Chloropicon roscoffensis RCC1871.</title>
        <authorList>
            <person name="Lemieux C."/>
            <person name="Pombert J.-F."/>
            <person name="Otis C."/>
            <person name="Turmel M."/>
        </authorList>
    </citation>
    <scope>NUCLEOTIDE SEQUENCE [LARGE SCALE GENOMIC DNA]</scope>
    <source>
        <strain evidence="8 9">RCC1871</strain>
    </source>
</reference>
<dbReference type="Proteomes" id="UP001472866">
    <property type="component" value="Chromosome 11"/>
</dbReference>
<feature type="compositionally biased region" description="Basic and acidic residues" evidence="6">
    <location>
        <begin position="1"/>
        <end position="20"/>
    </location>
</feature>
<evidence type="ECO:0000259" key="7">
    <source>
        <dbReference type="PROSITE" id="PS50196"/>
    </source>
</evidence>
<evidence type="ECO:0000256" key="4">
    <source>
        <dbReference type="ARBA" id="ARBA00023132"/>
    </source>
</evidence>
<keyword evidence="3" id="KW-0811">Translocation</keyword>
<feature type="region of interest" description="Disordered" evidence="6">
    <location>
        <begin position="158"/>
        <end position="209"/>
    </location>
</feature>
<feature type="compositionally biased region" description="Acidic residues" evidence="6">
    <location>
        <begin position="21"/>
        <end position="31"/>
    </location>
</feature>
<proteinExistence type="predicted"/>
<evidence type="ECO:0000256" key="5">
    <source>
        <dbReference type="ARBA" id="ARBA00023242"/>
    </source>
</evidence>
<feature type="compositionally biased region" description="Low complexity" evidence="6">
    <location>
        <begin position="82"/>
        <end position="98"/>
    </location>
</feature>
<dbReference type="Gene3D" id="2.30.29.30">
    <property type="entry name" value="Pleckstrin-homology domain (PH domain)/Phosphotyrosine-binding domain (PTB)"/>
    <property type="match status" value="1"/>
</dbReference>